<evidence type="ECO:0000313" key="3">
    <source>
        <dbReference type="EMBL" id="OUI79349.1"/>
    </source>
</evidence>
<feature type="domain" description="Fe/B12 periplasmic-binding" evidence="2">
    <location>
        <begin position="25"/>
        <end position="278"/>
    </location>
</feature>
<dbReference type="Pfam" id="PF01497">
    <property type="entry name" value="Peripla_BP_2"/>
    <property type="match status" value="1"/>
</dbReference>
<accession>A0A251ZXF7</accession>
<name>A0A251ZXF7_9PROT</name>
<keyword evidence="4" id="KW-1185">Reference proteome</keyword>
<keyword evidence="1" id="KW-0732">Signal</keyword>
<dbReference type="AlphaFoldDB" id="A0A251ZXF7"/>
<comment type="caution">
    <text evidence="3">The sequence shown here is derived from an EMBL/GenBank/DDBJ whole genome shotgun (WGS) entry which is preliminary data.</text>
</comment>
<dbReference type="PROSITE" id="PS50983">
    <property type="entry name" value="FE_B12_PBP"/>
    <property type="match status" value="1"/>
</dbReference>
<protein>
    <submittedName>
        <fullName evidence="3">Hemin ABC transporter substrate-binding protein</fullName>
    </submittedName>
</protein>
<dbReference type="PANTHER" id="PTHR30535">
    <property type="entry name" value="VITAMIN B12-BINDING PROTEIN"/>
    <property type="match status" value="1"/>
</dbReference>
<dbReference type="InterPro" id="IPR002491">
    <property type="entry name" value="ABC_transptr_periplasmic_BD"/>
</dbReference>
<sequence length="278" mass="29518">MKLAHLCFATLSLLVTTVSAQAKERIISIGGDVTEIIYALGAQDELVGRDTTSNQPAAVNNVKDIGYMRQLNTEGILSLKPTMVITSDLAQPSAVLEQIKNVGIPVVYVSGKHSLQAIPQKVETVAKALHREKEAKPLQENIDKTIASLPSKQQPIKVIYIMAHSGINNLVAGKDTAADAAIHDAGLQNGMGNTLHYQPMSQEGIIAAAPDVIMTDSDAIKTIGGADNLWKLPGVAMTPAGKNHNLIIIDQMALLGFGIRTPEAIKALRSKAEALSHG</sequence>
<dbReference type="PANTHER" id="PTHR30535:SF4">
    <property type="entry name" value="HEMIN-BINDING PERIPLASMIC PROTEIN HMUT"/>
    <property type="match status" value="1"/>
</dbReference>
<dbReference type="InterPro" id="IPR050902">
    <property type="entry name" value="ABC_Transporter_SBP"/>
</dbReference>
<proteinExistence type="predicted"/>
<dbReference type="SUPFAM" id="SSF53807">
    <property type="entry name" value="Helical backbone' metal receptor"/>
    <property type="match status" value="1"/>
</dbReference>
<gene>
    <name evidence="3" type="ORF">HK18_01950</name>
</gene>
<evidence type="ECO:0000259" key="2">
    <source>
        <dbReference type="PROSITE" id="PS50983"/>
    </source>
</evidence>
<evidence type="ECO:0000313" key="4">
    <source>
        <dbReference type="Proteomes" id="UP000194946"/>
    </source>
</evidence>
<reference evidence="4" key="1">
    <citation type="submission" date="2014-06" db="EMBL/GenBank/DDBJ databases">
        <authorList>
            <person name="Winans N.J."/>
            <person name="Newell P.D."/>
            <person name="Douglas A.E."/>
        </authorList>
    </citation>
    <scope>NUCLEOTIDE SEQUENCE [LARGE SCALE GENOMIC DNA]</scope>
    <source>
        <strain evidence="4">DmL_052</strain>
    </source>
</reference>
<dbReference type="Proteomes" id="UP000194946">
    <property type="component" value="Unassembled WGS sequence"/>
</dbReference>
<dbReference type="RefSeq" id="WP_086631723.1">
    <property type="nucleotide sequence ID" value="NZ_JOPB01000001.1"/>
</dbReference>
<dbReference type="CDD" id="cd01149">
    <property type="entry name" value="HutB"/>
    <property type="match status" value="1"/>
</dbReference>
<organism evidence="3 4">
    <name type="scientific">Commensalibacter intestini</name>
    <dbReference type="NCBI Taxonomy" id="479936"/>
    <lineage>
        <taxon>Bacteria</taxon>
        <taxon>Pseudomonadati</taxon>
        <taxon>Pseudomonadota</taxon>
        <taxon>Alphaproteobacteria</taxon>
        <taxon>Acetobacterales</taxon>
        <taxon>Acetobacteraceae</taxon>
    </lineage>
</organism>
<dbReference type="EMBL" id="JOPB01000001">
    <property type="protein sequence ID" value="OUI79349.1"/>
    <property type="molecule type" value="Genomic_DNA"/>
</dbReference>
<evidence type="ECO:0000256" key="1">
    <source>
        <dbReference type="SAM" id="SignalP"/>
    </source>
</evidence>
<dbReference type="Gene3D" id="3.40.50.1980">
    <property type="entry name" value="Nitrogenase molybdenum iron protein domain"/>
    <property type="match status" value="2"/>
</dbReference>
<feature type="chain" id="PRO_5012535670" evidence="1">
    <location>
        <begin position="23"/>
        <end position="278"/>
    </location>
</feature>
<feature type="signal peptide" evidence="1">
    <location>
        <begin position="1"/>
        <end position="22"/>
    </location>
</feature>